<organism evidence="1 2">
    <name type="scientific">Paremcibacter congregatus</name>
    <dbReference type="NCBI Taxonomy" id="2043170"/>
    <lineage>
        <taxon>Bacteria</taxon>
        <taxon>Pseudomonadati</taxon>
        <taxon>Pseudomonadota</taxon>
        <taxon>Alphaproteobacteria</taxon>
        <taxon>Emcibacterales</taxon>
        <taxon>Emcibacteraceae</taxon>
        <taxon>Paremcibacter</taxon>
    </lineage>
</organism>
<dbReference type="InterPro" id="IPR009922">
    <property type="entry name" value="DUF1457"/>
</dbReference>
<dbReference type="AlphaFoldDB" id="A0A2G4YU93"/>
<evidence type="ECO:0008006" key="3">
    <source>
        <dbReference type="Google" id="ProtNLM"/>
    </source>
</evidence>
<name>A0A2G4YU93_9PROT</name>
<comment type="caution">
    <text evidence="1">The sequence shown here is derived from an EMBL/GenBank/DDBJ whole genome shotgun (WGS) entry which is preliminary data.</text>
</comment>
<proteinExistence type="predicted"/>
<protein>
    <recommendedName>
        <fullName evidence="3">PAS domain-containing protein</fullName>
    </recommendedName>
</protein>
<reference evidence="1 2" key="1">
    <citation type="submission" date="2017-10" db="EMBL/GenBank/DDBJ databases">
        <title>Frigbacter circumglobatus gen. nov. sp. nov., isolated from sediment cultured in situ.</title>
        <authorList>
            <person name="Zhao Z."/>
        </authorList>
    </citation>
    <scope>NUCLEOTIDE SEQUENCE [LARGE SCALE GENOMIC DNA]</scope>
    <source>
        <strain evidence="1 2">ZYL</strain>
    </source>
</reference>
<evidence type="ECO:0000313" key="2">
    <source>
        <dbReference type="Proteomes" id="UP000229730"/>
    </source>
</evidence>
<sequence>MGSGMLIDNVNLVDIPEGCLKKVFQYWSSKKGDRLMPSRSDLKPEEFHRLLPQVVLVDVEMDPVRYRARLVGTKVVEAIGQDFTGLYFDSFPDIGFLVDRFNSLVRTRRPYLVNDNVQWPEKSFLEYYGLALPLSDNGRDVNIILLGMYYPIQDHKGSESLTARV</sequence>
<accession>A0A2G4YU93</accession>
<keyword evidence="2" id="KW-1185">Reference proteome</keyword>
<dbReference type="EMBL" id="PDEM01000020">
    <property type="protein sequence ID" value="PHZ85036.1"/>
    <property type="molecule type" value="Genomic_DNA"/>
</dbReference>
<dbReference type="InParanoid" id="A0A2G4YU93"/>
<dbReference type="Pfam" id="PF07310">
    <property type="entry name" value="PAS_5"/>
    <property type="match status" value="1"/>
</dbReference>
<dbReference type="Proteomes" id="UP000229730">
    <property type="component" value="Unassembled WGS sequence"/>
</dbReference>
<gene>
    <name evidence="1" type="ORF">CRD36_09980</name>
</gene>
<evidence type="ECO:0000313" key="1">
    <source>
        <dbReference type="EMBL" id="PHZ85036.1"/>
    </source>
</evidence>